<dbReference type="AlphaFoldDB" id="A0A428W3K8"/>
<sequence>MSLRHAVLAALLSGEYSGYQLAKAFDVGVANFWYARPQQLYLELSKLENDGLISGREVVQRTRPTKRLFMVTDAGLAELAHFAAAVSKPSFIRDDLLVKVQAVDHVDAAPVIAQLDQRAAAAAAKVEILDKILRRFRGDLDEETYLRHGSPIGPYLTCLRGRRFEQEHHDWSVRAAALLRDRATRDGHPAPTSDQSR</sequence>
<feature type="domain" description="Transcription regulator PadR N-terminal" evidence="1">
    <location>
        <begin position="7"/>
        <end position="80"/>
    </location>
</feature>
<gene>
    <name evidence="3" type="ORF">DMA12_36100</name>
</gene>
<name>A0A428W3K8_AMYBA</name>
<dbReference type="PANTHER" id="PTHR43252">
    <property type="entry name" value="TRANSCRIPTIONAL REGULATOR YQJI"/>
    <property type="match status" value="1"/>
</dbReference>
<keyword evidence="4" id="KW-1185">Reference proteome</keyword>
<dbReference type="InterPro" id="IPR018309">
    <property type="entry name" value="Tscrpt_reg_PadR_C"/>
</dbReference>
<feature type="domain" description="Transcription regulator PadR C-terminal" evidence="2">
    <location>
        <begin position="92"/>
        <end position="179"/>
    </location>
</feature>
<organism evidence="3 4">
    <name type="scientific">Amycolatopsis balhimycina DSM 5908</name>
    <dbReference type="NCBI Taxonomy" id="1081091"/>
    <lineage>
        <taxon>Bacteria</taxon>
        <taxon>Bacillati</taxon>
        <taxon>Actinomycetota</taxon>
        <taxon>Actinomycetes</taxon>
        <taxon>Pseudonocardiales</taxon>
        <taxon>Pseudonocardiaceae</taxon>
        <taxon>Amycolatopsis</taxon>
    </lineage>
</organism>
<dbReference type="EMBL" id="QHHU01000067">
    <property type="protein sequence ID" value="RSM37654.1"/>
    <property type="molecule type" value="Genomic_DNA"/>
</dbReference>
<comment type="caution">
    <text evidence="3">The sequence shown here is derived from an EMBL/GenBank/DDBJ whole genome shotgun (WGS) entry which is preliminary data.</text>
</comment>
<proteinExistence type="predicted"/>
<dbReference type="RefSeq" id="WP_043790728.1">
    <property type="nucleotide sequence ID" value="NZ_QHHU01000067.1"/>
</dbReference>
<evidence type="ECO:0000259" key="2">
    <source>
        <dbReference type="Pfam" id="PF10400"/>
    </source>
</evidence>
<dbReference type="Gene3D" id="6.10.140.190">
    <property type="match status" value="1"/>
</dbReference>
<dbReference type="Pfam" id="PF03551">
    <property type="entry name" value="PadR"/>
    <property type="match status" value="1"/>
</dbReference>
<dbReference type="Gene3D" id="1.10.10.10">
    <property type="entry name" value="Winged helix-like DNA-binding domain superfamily/Winged helix DNA-binding domain"/>
    <property type="match status" value="1"/>
</dbReference>
<dbReference type="InterPro" id="IPR005149">
    <property type="entry name" value="Tscrpt_reg_PadR_N"/>
</dbReference>
<dbReference type="Pfam" id="PF10400">
    <property type="entry name" value="Vir_act_alpha_C"/>
    <property type="match status" value="1"/>
</dbReference>
<reference evidence="3 4" key="1">
    <citation type="submission" date="2018-05" db="EMBL/GenBank/DDBJ databases">
        <title>Evolution of GPA BGCs.</title>
        <authorList>
            <person name="Waglechner N."/>
            <person name="Wright G.D."/>
        </authorList>
    </citation>
    <scope>NUCLEOTIDE SEQUENCE [LARGE SCALE GENOMIC DNA]</scope>
    <source>
        <strain evidence="3 4">DSM 5908</strain>
    </source>
</reference>
<protein>
    <submittedName>
        <fullName evidence="3">PadR family transcriptional regulator</fullName>
    </submittedName>
</protein>
<evidence type="ECO:0000313" key="4">
    <source>
        <dbReference type="Proteomes" id="UP000286716"/>
    </source>
</evidence>
<dbReference type="InterPro" id="IPR036388">
    <property type="entry name" value="WH-like_DNA-bd_sf"/>
</dbReference>
<evidence type="ECO:0000313" key="3">
    <source>
        <dbReference type="EMBL" id="RSM37654.1"/>
    </source>
</evidence>
<evidence type="ECO:0000259" key="1">
    <source>
        <dbReference type="Pfam" id="PF03551"/>
    </source>
</evidence>
<dbReference type="OrthoDB" id="3186544at2"/>
<dbReference type="PANTHER" id="PTHR43252:SF4">
    <property type="entry name" value="TRANSCRIPTIONAL REGULATORY PROTEIN"/>
    <property type="match status" value="1"/>
</dbReference>
<dbReference type="SUPFAM" id="SSF46785">
    <property type="entry name" value="Winged helix' DNA-binding domain"/>
    <property type="match status" value="1"/>
</dbReference>
<dbReference type="Proteomes" id="UP000286716">
    <property type="component" value="Unassembled WGS sequence"/>
</dbReference>
<dbReference type="InterPro" id="IPR036390">
    <property type="entry name" value="WH_DNA-bd_sf"/>
</dbReference>
<accession>A0A428W3K8</accession>